<evidence type="ECO:0000313" key="1">
    <source>
        <dbReference type="EMBL" id="CAG7829591.1"/>
    </source>
</evidence>
<gene>
    <name evidence="1" type="ORF">AFUS01_LOCUS39450</name>
</gene>
<dbReference type="AlphaFoldDB" id="A0A8J2Q165"/>
<proteinExistence type="predicted"/>
<sequence length="17" mass="2010">MILRVKVLYLDHVLLAI</sequence>
<reference evidence="1" key="1">
    <citation type="submission" date="2021-06" db="EMBL/GenBank/DDBJ databases">
        <authorList>
            <person name="Hodson N. C."/>
            <person name="Mongue J. A."/>
            <person name="Jaron S. K."/>
        </authorList>
    </citation>
    <scope>NUCLEOTIDE SEQUENCE</scope>
</reference>
<organism evidence="1 2">
    <name type="scientific">Allacma fusca</name>
    <dbReference type="NCBI Taxonomy" id="39272"/>
    <lineage>
        <taxon>Eukaryota</taxon>
        <taxon>Metazoa</taxon>
        <taxon>Ecdysozoa</taxon>
        <taxon>Arthropoda</taxon>
        <taxon>Hexapoda</taxon>
        <taxon>Collembola</taxon>
        <taxon>Symphypleona</taxon>
        <taxon>Sminthuridae</taxon>
        <taxon>Allacma</taxon>
    </lineage>
</organism>
<accession>A0A8J2Q165</accession>
<feature type="non-terminal residue" evidence="1">
    <location>
        <position position="1"/>
    </location>
</feature>
<keyword evidence="2" id="KW-1185">Reference proteome</keyword>
<protein>
    <submittedName>
        <fullName evidence="1">Uncharacterized protein</fullName>
    </submittedName>
</protein>
<name>A0A8J2Q165_9HEXA</name>
<comment type="caution">
    <text evidence="1">The sequence shown here is derived from an EMBL/GenBank/DDBJ whole genome shotgun (WGS) entry which is preliminary data.</text>
</comment>
<dbReference type="EMBL" id="CAJVCH010552166">
    <property type="protein sequence ID" value="CAG7829591.1"/>
    <property type="molecule type" value="Genomic_DNA"/>
</dbReference>
<dbReference type="Proteomes" id="UP000708208">
    <property type="component" value="Unassembled WGS sequence"/>
</dbReference>
<evidence type="ECO:0000313" key="2">
    <source>
        <dbReference type="Proteomes" id="UP000708208"/>
    </source>
</evidence>